<dbReference type="Proteomes" id="UP000827799">
    <property type="component" value="Segment"/>
</dbReference>
<dbReference type="RefSeq" id="YP_010359618.1">
    <property type="nucleotide sequence ID" value="NC_062775.1"/>
</dbReference>
<evidence type="ECO:0000313" key="2">
    <source>
        <dbReference type="Proteomes" id="UP000827799"/>
    </source>
</evidence>
<organism evidence="1 2">
    <name type="scientific">uncultured phage cr18_1</name>
    <dbReference type="NCBI Taxonomy" id="2986407"/>
    <lineage>
        <taxon>Viruses</taxon>
        <taxon>Duplodnaviria</taxon>
        <taxon>Heunggongvirae</taxon>
        <taxon>Uroviricota</taxon>
        <taxon>Caudoviricetes</taxon>
        <taxon>Crassvirales</taxon>
        <taxon>Steigviridae</taxon>
        <taxon>Asinivirinae</taxon>
        <taxon>Lebriduvirus</taxon>
        <taxon>Lebriduvirus gastrointestinalis</taxon>
    </lineage>
</organism>
<dbReference type="EMBL" id="MZ130485">
    <property type="protein sequence ID" value="QWM90046.1"/>
    <property type="molecule type" value="Genomic_DNA"/>
</dbReference>
<name>A0AAE7RVC5_9CAUD</name>
<reference evidence="1 2" key="1">
    <citation type="submission" date="2021-04" db="EMBL/GenBank/DDBJ databases">
        <authorList>
            <person name="Shkoporov A.N."/>
            <person name="Stockdale S.R."/>
            <person name="Guerin E."/>
            <person name="Ross R.P."/>
            <person name="Hill C."/>
        </authorList>
    </citation>
    <scope>NUCLEOTIDE SEQUENCE [LARGE SCALE GENOMIC DNA]</scope>
    <source>
        <strain evidence="2">cr18_1</strain>
    </source>
</reference>
<sequence>MKLIRYENYQIVIADELLLIRPARQLLNADRTATKENFLRQISYMYFMYDPESTYGYLTDEAERAKAVIEQEGLGKDFKPDKKLEELIEIYKRHVITTSYLLLQDNRVAIDKIREFLRNVDLTQVDDKGKPVYPINQVTATIKMVPELAAANRKAEKDLAKEMEENSRARGIQEKKLFEDGLDIN</sequence>
<dbReference type="GeneID" id="75691945"/>
<evidence type="ECO:0000313" key="1">
    <source>
        <dbReference type="EMBL" id="QWM90046.1"/>
    </source>
</evidence>
<dbReference type="KEGG" id="vg:75691945"/>
<gene>
    <name evidence="1" type="primary">gp_22689</name>
</gene>
<keyword evidence="2" id="KW-1185">Reference proteome</keyword>
<protein>
    <submittedName>
        <fullName evidence="1">Uncharacterized protein</fullName>
    </submittedName>
</protein>
<proteinExistence type="predicted"/>
<accession>A0AAE7RVC5</accession>